<dbReference type="Proteomes" id="UP000326396">
    <property type="component" value="Linkage Group LG11"/>
</dbReference>
<sequence length="167" mass="19484">MYSIYSVFIRNRSVDADHIILAYHMFEAYLMGFSLILLIAINSLHQCMKEFVMVTETIQAAKKQNRAYKHCIKKTEDEAKAVRKDISRLKTKITNLELDYSIKEQAVKLKRADSSALKTKLEGLFEEYDRLLAYNKDLKDQLQGANERASGMDAKWSIFFSWDRWGL</sequence>
<keyword evidence="1" id="KW-0812">Transmembrane</keyword>
<keyword evidence="1" id="KW-0653">Protein transport</keyword>
<evidence type="ECO:0000313" key="3">
    <source>
        <dbReference type="EMBL" id="KAD6794471.1"/>
    </source>
</evidence>
<keyword evidence="4" id="KW-1185">Reference proteome</keyword>
<dbReference type="GO" id="GO:0006886">
    <property type="term" value="P:intracellular protein transport"/>
    <property type="evidence" value="ECO:0007669"/>
    <property type="project" value="UniProtKB-UniRule"/>
</dbReference>
<name>A0A5N6PLL3_9ASTR</name>
<evidence type="ECO:0000256" key="1">
    <source>
        <dbReference type="RuleBase" id="RU367026"/>
    </source>
</evidence>
<keyword evidence="2" id="KW-0175">Coiled coil</keyword>
<comment type="subcellular location">
    <subcellularLocation>
        <location evidence="1">Endoplasmic reticulum membrane</location>
        <topology evidence="1">Multi-pass membrane protein</topology>
    </subcellularLocation>
</comment>
<keyword evidence="1" id="KW-0931">ER-Golgi transport</keyword>
<comment type="caution">
    <text evidence="1">Lacks conserved residue(s) required for the propagation of feature annotation.</text>
</comment>
<evidence type="ECO:0000313" key="4">
    <source>
        <dbReference type="Proteomes" id="UP000326396"/>
    </source>
</evidence>
<comment type="caution">
    <text evidence="3">The sequence shown here is derived from an EMBL/GenBank/DDBJ whole genome shotgun (WGS) entry which is preliminary data.</text>
</comment>
<dbReference type="GO" id="GO:0006888">
    <property type="term" value="P:endoplasmic reticulum to Golgi vesicle-mediated transport"/>
    <property type="evidence" value="ECO:0007669"/>
    <property type="project" value="UniProtKB-UniRule"/>
</dbReference>
<protein>
    <recommendedName>
        <fullName evidence="1">Endoplasmic reticulum transmembrane protein</fullName>
    </recommendedName>
</protein>
<comment type="function">
    <text evidence="1">May play a role in anterograde transport of membrane proteins from the endoplasmic reticulum to the Golgi.</text>
</comment>
<feature type="coiled-coil region" evidence="2">
    <location>
        <begin position="58"/>
        <end position="155"/>
    </location>
</feature>
<evidence type="ECO:0000256" key="2">
    <source>
        <dbReference type="SAM" id="Coils"/>
    </source>
</evidence>
<dbReference type="EMBL" id="SZYD01000003">
    <property type="protein sequence ID" value="KAD6794471.1"/>
    <property type="molecule type" value="Genomic_DNA"/>
</dbReference>
<keyword evidence="1" id="KW-0256">Endoplasmic reticulum</keyword>
<dbReference type="GO" id="GO:0005789">
    <property type="term" value="C:endoplasmic reticulum membrane"/>
    <property type="evidence" value="ECO:0007669"/>
    <property type="project" value="UniProtKB-SubCell"/>
</dbReference>
<dbReference type="OrthoDB" id="1698645at2759"/>
<dbReference type="GO" id="GO:0070973">
    <property type="term" value="P:protein localization to endoplasmic reticulum exit site"/>
    <property type="evidence" value="ECO:0007669"/>
    <property type="project" value="UniProtKB-UniRule"/>
</dbReference>
<feature type="transmembrane region" description="Helical" evidence="1">
    <location>
        <begin position="20"/>
        <end position="41"/>
    </location>
</feature>
<keyword evidence="1" id="KW-0813">Transport</keyword>
<dbReference type="PANTHER" id="PTHR12701:SF56">
    <property type="entry name" value="ENDOPLASMIC RETICULUM TRANSMEMBRANE PROTEIN"/>
    <property type="match status" value="1"/>
</dbReference>
<gene>
    <name evidence="3" type="ORF">E3N88_05367</name>
</gene>
<organism evidence="3 4">
    <name type="scientific">Mikania micrantha</name>
    <name type="common">bitter vine</name>
    <dbReference type="NCBI Taxonomy" id="192012"/>
    <lineage>
        <taxon>Eukaryota</taxon>
        <taxon>Viridiplantae</taxon>
        <taxon>Streptophyta</taxon>
        <taxon>Embryophyta</taxon>
        <taxon>Tracheophyta</taxon>
        <taxon>Spermatophyta</taxon>
        <taxon>Magnoliopsida</taxon>
        <taxon>eudicotyledons</taxon>
        <taxon>Gunneridae</taxon>
        <taxon>Pentapetalae</taxon>
        <taxon>asterids</taxon>
        <taxon>campanulids</taxon>
        <taxon>Asterales</taxon>
        <taxon>Asteraceae</taxon>
        <taxon>Asteroideae</taxon>
        <taxon>Heliantheae alliance</taxon>
        <taxon>Eupatorieae</taxon>
        <taxon>Mikania</taxon>
    </lineage>
</organism>
<comment type="similarity">
    <text evidence="1">Belongs to the BCAP29/BCAP31 family.</text>
</comment>
<reference evidence="3 4" key="1">
    <citation type="submission" date="2019-05" db="EMBL/GenBank/DDBJ databases">
        <title>Mikania micrantha, genome provides insights into the molecular mechanism of rapid growth.</title>
        <authorList>
            <person name="Liu B."/>
        </authorList>
    </citation>
    <scope>NUCLEOTIDE SEQUENCE [LARGE SCALE GENOMIC DNA]</scope>
    <source>
        <strain evidence="3">NLD-2019</strain>
        <tissue evidence="3">Leaf</tissue>
    </source>
</reference>
<keyword evidence="1" id="KW-0472">Membrane</keyword>
<dbReference type="InterPro" id="IPR008417">
    <property type="entry name" value="BAP29/BAP31"/>
</dbReference>
<dbReference type="Gene3D" id="1.20.5.110">
    <property type="match status" value="1"/>
</dbReference>
<accession>A0A5N6PLL3</accession>
<proteinExistence type="inferred from homology"/>
<dbReference type="AlphaFoldDB" id="A0A5N6PLL3"/>
<dbReference type="PANTHER" id="PTHR12701">
    <property type="entry name" value="BCR-ASSOCIATED PROTEIN, BAP"/>
    <property type="match status" value="1"/>
</dbReference>
<keyword evidence="1" id="KW-1133">Transmembrane helix</keyword>